<dbReference type="Proteomes" id="UP000070700">
    <property type="component" value="Unassembled WGS sequence"/>
</dbReference>
<dbReference type="GeneID" id="28814836"/>
<proteinExistence type="predicted"/>
<accession>A0A194X5T4</accession>
<dbReference type="OrthoDB" id="3701586at2759"/>
<dbReference type="EMBL" id="KQ947418">
    <property type="protein sequence ID" value="KUJ15538.1"/>
    <property type="molecule type" value="Genomic_DNA"/>
</dbReference>
<organism evidence="1 2">
    <name type="scientific">Mollisia scopiformis</name>
    <name type="common">Conifer needle endophyte fungus</name>
    <name type="synonym">Phialocephala scopiformis</name>
    <dbReference type="NCBI Taxonomy" id="149040"/>
    <lineage>
        <taxon>Eukaryota</taxon>
        <taxon>Fungi</taxon>
        <taxon>Dikarya</taxon>
        <taxon>Ascomycota</taxon>
        <taxon>Pezizomycotina</taxon>
        <taxon>Leotiomycetes</taxon>
        <taxon>Helotiales</taxon>
        <taxon>Mollisiaceae</taxon>
        <taxon>Mollisia</taxon>
    </lineage>
</organism>
<dbReference type="STRING" id="149040.A0A194X5T4"/>
<evidence type="ECO:0000313" key="2">
    <source>
        <dbReference type="Proteomes" id="UP000070700"/>
    </source>
</evidence>
<dbReference type="RefSeq" id="XP_018069893.1">
    <property type="nucleotide sequence ID" value="XM_018205110.1"/>
</dbReference>
<dbReference type="KEGG" id="psco:LY89DRAFT_116253"/>
<reference evidence="1 2" key="1">
    <citation type="submission" date="2015-10" db="EMBL/GenBank/DDBJ databases">
        <title>Full genome of DAOMC 229536 Phialocephala scopiformis, a fungal endophyte of spruce producing the potent anti-insectan compound rugulosin.</title>
        <authorList>
            <consortium name="DOE Joint Genome Institute"/>
            <person name="Walker A.K."/>
            <person name="Frasz S.L."/>
            <person name="Seifert K.A."/>
            <person name="Miller J.D."/>
            <person name="Mondo S.J."/>
            <person name="Labutti K."/>
            <person name="Lipzen A."/>
            <person name="Dockter R."/>
            <person name="Kennedy M."/>
            <person name="Grigoriev I.V."/>
            <person name="Spatafora J.W."/>
        </authorList>
    </citation>
    <scope>NUCLEOTIDE SEQUENCE [LARGE SCALE GENOMIC DNA]</scope>
    <source>
        <strain evidence="1 2">CBS 120377</strain>
    </source>
</reference>
<protein>
    <submittedName>
        <fullName evidence="1">Uncharacterized protein</fullName>
    </submittedName>
</protein>
<keyword evidence="2" id="KW-1185">Reference proteome</keyword>
<gene>
    <name evidence="1" type="ORF">LY89DRAFT_116253</name>
</gene>
<dbReference type="AlphaFoldDB" id="A0A194X5T4"/>
<sequence>MSRGSDLSYKHVGVLRTNASDKIVPDTRDYKNQGFSYPVAVQVGNTLVTAYSENKENIWRYLSYHLTIALHSHFNIQAEGIRRLRYVHFLS</sequence>
<name>A0A194X5T4_MOLSC</name>
<dbReference type="InParanoid" id="A0A194X5T4"/>
<evidence type="ECO:0000313" key="1">
    <source>
        <dbReference type="EMBL" id="KUJ15538.1"/>
    </source>
</evidence>